<evidence type="ECO:0000313" key="1">
    <source>
        <dbReference type="EMBL" id="CAE7511352.1"/>
    </source>
</evidence>
<dbReference type="Pfam" id="PF02958">
    <property type="entry name" value="EcKL"/>
    <property type="match status" value="1"/>
</dbReference>
<protein>
    <recommendedName>
        <fullName evidence="3">CHK kinase-like domain-containing protein</fullName>
    </recommendedName>
</protein>
<dbReference type="EMBL" id="CAJNJA010023474">
    <property type="protein sequence ID" value="CAE7511352.1"/>
    <property type="molecule type" value="Genomic_DNA"/>
</dbReference>
<feature type="non-terminal residue" evidence="1">
    <location>
        <position position="1"/>
    </location>
</feature>
<dbReference type="InterPro" id="IPR004119">
    <property type="entry name" value="EcKL"/>
</dbReference>
<proteinExistence type="predicted"/>
<dbReference type="Proteomes" id="UP000601435">
    <property type="component" value="Unassembled WGS sequence"/>
</dbReference>
<name>A0A812T5H8_9DINO</name>
<keyword evidence="2" id="KW-1185">Reference proteome</keyword>
<evidence type="ECO:0000313" key="2">
    <source>
        <dbReference type="Proteomes" id="UP000601435"/>
    </source>
</evidence>
<organism evidence="1 2">
    <name type="scientific">Symbiodinium necroappetens</name>
    <dbReference type="NCBI Taxonomy" id="1628268"/>
    <lineage>
        <taxon>Eukaryota</taxon>
        <taxon>Sar</taxon>
        <taxon>Alveolata</taxon>
        <taxon>Dinophyceae</taxon>
        <taxon>Suessiales</taxon>
        <taxon>Symbiodiniaceae</taxon>
        <taxon>Symbiodinium</taxon>
    </lineage>
</organism>
<reference evidence="1" key="1">
    <citation type="submission" date="2021-02" db="EMBL/GenBank/DDBJ databases">
        <authorList>
            <person name="Dougan E. K."/>
            <person name="Rhodes N."/>
            <person name="Thang M."/>
            <person name="Chan C."/>
        </authorList>
    </citation>
    <scope>NUCLEOTIDE SEQUENCE</scope>
</reference>
<evidence type="ECO:0008006" key="3">
    <source>
        <dbReference type="Google" id="ProtNLM"/>
    </source>
</evidence>
<dbReference type="OrthoDB" id="429004at2759"/>
<sequence length="145" mass="16878">ISRARTTSSGMKASAREGVAAIDWQWTGPGIGATDMIYLFCGSVEDEIVDNYKYWLAQYHNRLADESYSFDDFYIDFKAATLDYARWVFAYRLVGDTPEKFRQRAEKVDVNLGLFRRHSPRIRWLLQLVEEFLPEAEAGRFECEL</sequence>
<accession>A0A812T5H8</accession>
<gene>
    <name evidence="1" type="ORF">SNEC2469_LOCUS14606</name>
</gene>
<comment type="caution">
    <text evidence="1">The sequence shown here is derived from an EMBL/GenBank/DDBJ whole genome shotgun (WGS) entry which is preliminary data.</text>
</comment>
<dbReference type="AlphaFoldDB" id="A0A812T5H8"/>